<feature type="compositionally biased region" description="Polar residues" evidence="1">
    <location>
        <begin position="34"/>
        <end position="50"/>
    </location>
</feature>
<dbReference type="AlphaFoldDB" id="A0A8A1LG92"/>
<reference evidence="3" key="1">
    <citation type="submission" date="2021-01" db="EMBL/GenBank/DDBJ databases">
        <title>Chromosome-level genome assembly of a human fungal pathogen reveals clustering of transcriptionally co-regulated genes.</title>
        <authorList>
            <person name="Voorhies M."/>
            <person name="Cohen S."/>
            <person name="Shea T.P."/>
            <person name="Petrus S."/>
            <person name="Munoz J.F."/>
            <person name="Poplawski S."/>
            <person name="Goldman W.E."/>
            <person name="Michael T."/>
            <person name="Cuomo C.A."/>
            <person name="Sil A."/>
            <person name="Beyhan S."/>
        </authorList>
    </citation>
    <scope>NUCLEOTIDE SEQUENCE</scope>
    <source>
        <strain evidence="3">H88</strain>
    </source>
</reference>
<feature type="compositionally biased region" description="Basic residues" evidence="1">
    <location>
        <begin position="7"/>
        <end position="26"/>
    </location>
</feature>
<evidence type="ECO:0000313" key="4">
    <source>
        <dbReference type="Proteomes" id="UP000663419"/>
    </source>
</evidence>
<dbReference type="VEuPathDB" id="FungiDB:I7I53_00662"/>
<dbReference type="Proteomes" id="UP000663419">
    <property type="component" value="Chromosome 3"/>
</dbReference>
<feature type="transmembrane region" description="Helical" evidence="2">
    <location>
        <begin position="62"/>
        <end position="79"/>
    </location>
</feature>
<organism evidence="3 4">
    <name type="scientific">Ajellomyces capsulatus (strain H88)</name>
    <name type="common">Darling's disease fungus</name>
    <name type="synonym">Histoplasma capsulatum</name>
    <dbReference type="NCBI Taxonomy" id="544711"/>
    <lineage>
        <taxon>Eukaryota</taxon>
        <taxon>Fungi</taxon>
        <taxon>Dikarya</taxon>
        <taxon>Ascomycota</taxon>
        <taxon>Pezizomycotina</taxon>
        <taxon>Eurotiomycetes</taxon>
        <taxon>Eurotiomycetidae</taxon>
        <taxon>Onygenales</taxon>
        <taxon>Ajellomycetaceae</taxon>
        <taxon>Histoplasma</taxon>
    </lineage>
</organism>
<protein>
    <submittedName>
        <fullName evidence="3">Uncharacterized protein</fullName>
    </submittedName>
</protein>
<accession>A0A8A1LG92</accession>
<keyword evidence="2" id="KW-1133">Transmembrane helix</keyword>
<feature type="region of interest" description="Disordered" evidence="1">
    <location>
        <begin position="1"/>
        <end position="59"/>
    </location>
</feature>
<evidence type="ECO:0000313" key="3">
    <source>
        <dbReference type="EMBL" id="QSS53408.1"/>
    </source>
</evidence>
<evidence type="ECO:0000256" key="2">
    <source>
        <dbReference type="SAM" id="Phobius"/>
    </source>
</evidence>
<keyword evidence="2" id="KW-0472">Membrane</keyword>
<evidence type="ECO:0000256" key="1">
    <source>
        <dbReference type="SAM" id="MobiDB-lite"/>
    </source>
</evidence>
<gene>
    <name evidence="3" type="ORF">I7I53_00662</name>
</gene>
<sequence>MEEEKKRKEKKRKKKQKKRKKRHRSRPTRERHANSFQSPRSCQVIGTDQLANEPEDKKTPAASLRITVIYFIIIFFFGLSTSKIQDDMKHESPPKRG</sequence>
<keyword evidence="2" id="KW-0812">Transmembrane</keyword>
<dbReference type="EMBL" id="CP069104">
    <property type="protein sequence ID" value="QSS53408.1"/>
    <property type="molecule type" value="Genomic_DNA"/>
</dbReference>
<proteinExistence type="predicted"/>
<name>A0A8A1LG92_AJEC8</name>